<gene>
    <name evidence="3" type="ORF">B7G54_10850</name>
    <name evidence="2" type="ORF">LMG29660_06147</name>
</gene>
<feature type="region of interest" description="Disordered" evidence="1">
    <location>
        <begin position="51"/>
        <end position="77"/>
    </location>
</feature>
<keyword evidence="4" id="KW-1185">Reference proteome</keyword>
<dbReference type="Proteomes" id="UP000193146">
    <property type="component" value="Unassembled WGS sequence"/>
</dbReference>
<proteinExistence type="predicted"/>
<reference evidence="3 4" key="1">
    <citation type="submission" date="2017-04" db="EMBL/GenBank/DDBJ databases">
        <title>Burkholderia puraquae sp. nov., a novel Burkholderia cepacia complex species from hospital setting samples.</title>
        <authorList>
            <person name="Martina P."/>
            <person name="Leguizamon M."/>
            <person name="Prieto C."/>
            <person name="Sousa S."/>
            <person name="Montanaro P."/>
            <person name="Draghi W."/>
            <person name="Staembler M."/>
            <person name="Bettiol M."/>
            <person name="Figoli C."/>
            <person name="Palau J."/>
            <person name="Alvarez F."/>
            <person name="Benetti S."/>
            <person name="Anchat E."/>
            <person name="Vescina C."/>
            <person name="Ferreras J."/>
            <person name="Lasch P."/>
            <person name="Lagares A."/>
            <person name="Zorreguieta A."/>
            <person name="Yantorno O."/>
            <person name="Bosch A."/>
        </authorList>
    </citation>
    <scope>NUCLEOTIDE SEQUENCE [LARGE SCALE GENOMIC DNA]</scope>
    <source>
        <strain evidence="3 4">CAMPA 1040</strain>
    </source>
</reference>
<evidence type="ECO:0000313" key="4">
    <source>
        <dbReference type="Proteomes" id="UP000193146"/>
    </source>
</evidence>
<evidence type="ECO:0000313" key="5">
    <source>
        <dbReference type="Proteomes" id="UP000494135"/>
    </source>
</evidence>
<dbReference type="AlphaFoldDB" id="A0A1X1PKC2"/>
<accession>A0A1X1PKC2</accession>
<dbReference type="EMBL" id="CADIKG010000023">
    <property type="protein sequence ID" value="CAB3768658.1"/>
    <property type="molecule type" value="Genomic_DNA"/>
</dbReference>
<protein>
    <recommendedName>
        <fullName evidence="6">ISNCY family transposase ISBcen27</fullName>
    </recommendedName>
</protein>
<evidence type="ECO:0000256" key="1">
    <source>
        <dbReference type="SAM" id="MobiDB-lite"/>
    </source>
</evidence>
<organism evidence="3 4">
    <name type="scientific">Burkholderia puraquae</name>
    <dbReference type="NCBI Taxonomy" id="1904757"/>
    <lineage>
        <taxon>Bacteria</taxon>
        <taxon>Pseudomonadati</taxon>
        <taxon>Pseudomonadota</taxon>
        <taxon>Betaproteobacteria</taxon>
        <taxon>Burkholderiales</taxon>
        <taxon>Burkholderiaceae</taxon>
        <taxon>Burkholderia</taxon>
        <taxon>Burkholderia cepacia complex</taxon>
    </lineage>
</organism>
<reference evidence="2 5" key="2">
    <citation type="submission" date="2020-04" db="EMBL/GenBank/DDBJ databases">
        <authorList>
            <person name="De Canck E."/>
        </authorList>
    </citation>
    <scope>NUCLEOTIDE SEQUENCE [LARGE SCALE GENOMIC DNA]</scope>
    <source>
        <strain evidence="2 5">LMG 29660</strain>
    </source>
</reference>
<evidence type="ECO:0008006" key="6">
    <source>
        <dbReference type="Google" id="ProtNLM"/>
    </source>
</evidence>
<feature type="compositionally biased region" description="Polar residues" evidence="1">
    <location>
        <begin position="67"/>
        <end position="77"/>
    </location>
</feature>
<evidence type="ECO:0000313" key="2">
    <source>
        <dbReference type="EMBL" id="CAB3768658.1"/>
    </source>
</evidence>
<dbReference type="InterPro" id="IPR009057">
    <property type="entry name" value="Homeodomain-like_sf"/>
</dbReference>
<dbReference type="Proteomes" id="UP000494135">
    <property type="component" value="Unassembled WGS sequence"/>
</dbReference>
<name>A0A1X1PKC2_9BURK</name>
<dbReference type="EMBL" id="NBYX01000004">
    <property type="protein sequence ID" value="ORT87063.1"/>
    <property type="molecule type" value="Genomic_DNA"/>
</dbReference>
<dbReference type="Pfam" id="PF13551">
    <property type="entry name" value="HTH_29"/>
    <property type="match status" value="1"/>
</dbReference>
<sequence>MYRTALVTLNMRELDRLKVIQAVVDMGLKPGRAAERLGLTTRQIRRLVGRLRDHGPQGLVSQRRAKPSNNRLDSMTA</sequence>
<evidence type="ECO:0000313" key="3">
    <source>
        <dbReference type="EMBL" id="ORT87063.1"/>
    </source>
</evidence>
<dbReference type="SUPFAM" id="SSF46689">
    <property type="entry name" value="Homeodomain-like"/>
    <property type="match status" value="1"/>
</dbReference>